<gene>
    <name evidence="3" type="ORF">ACFONJ_08975</name>
</gene>
<protein>
    <recommendedName>
        <fullName evidence="5">Lipoprotein</fullName>
    </recommendedName>
</protein>
<dbReference type="EMBL" id="JBHRYO010000002">
    <property type="protein sequence ID" value="MFC3756094.1"/>
    <property type="molecule type" value="Genomic_DNA"/>
</dbReference>
<name>A0ABV7XU71_9FLAO</name>
<evidence type="ECO:0008006" key="5">
    <source>
        <dbReference type="Google" id="ProtNLM"/>
    </source>
</evidence>
<reference evidence="4" key="1">
    <citation type="journal article" date="2019" name="Int. J. Syst. Evol. Microbiol.">
        <title>The Global Catalogue of Microorganisms (GCM) 10K type strain sequencing project: providing services to taxonomists for standard genome sequencing and annotation.</title>
        <authorList>
            <consortium name="The Broad Institute Genomics Platform"/>
            <consortium name="The Broad Institute Genome Sequencing Center for Infectious Disease"/>
            <person name="Wu L."/>
            <person name="Ma J."/>
        </authorList>
    </citation>
    <scope>NUCLEOTIDE SEQUENCE [LARGE SCALE GENOMIC DNA]</scope>
    <source>
        <strain evidence="4">CECT 7798</strain>
    </source>
</reference>
<feature type="chain" id="PRO_5046280108" description="Lipoprotein" evidence="2">
    <location>
        <begin position="23"/>
        <end position="86"/>
    </location>
</feature>
<keyword evidence="4" id="KW-1185">Reference proteome</keyword>
<keyword evidence="2" id="KW-0732">Signal</keyword>
<dbReference type="RefSeq" id="WP_290296335.1">
    <property type="nucleotide sequence ID" value="NZ_JAUFQR010000001.1"/>
</dbReference>
<dbReference type="PROSITE" id="PS51257">
    <property type="entry name" value="PROKAR_LIPOPROTEIN"/>
    <property type="match status" value="1"/>
</dbReference>
<evidence type="ECO:0000313" key="4">
    <source>
        <dbReference type="Proteomes" id="UP001595735"/>
    </source>
</evidence>
<accession>A0ABV7XU71</accession>
<organism evidence="3 4">
    <name type="scientific">Chryseobacterium tructae</name>
    <dbReference type="NCBI Taxonomy" id="1037380"/>
    <lineage>
        <taxon>Bacteria</taxon>
        <taxon>Pseudomonadati</taxon>
        <taxon>Bacteroidota</taxon>
        <taxon>Flavobacteriia</taxon>
        <taxon>Flavobacteriales</taxon>
        <taxon>Weeksellaceae</taxon>
        <taxon>Chryseobacterium group</taxon>
        <taxon>Chryseobacterium</taxon>
    </lineage>
</organism>
<evidence type="ECO:0000256" key="1">
    <source>
        <dbReference type="SAM" id="MobiDB-lite"/>
    </source>
</evidence>
<evidence type="ECO:0000256" key="2">
    <source>
        <dbReference type="SAM" id="SignalP"/>
    </source>
</evidence>
<comment type="caution">
    <text evidence="3">The sequence shown here is derived from an EMBL/GenBank/DDBJ whole genome shotgun (WGS) entry which is preliminary data.</text>
</comment>
<dbReference type="Proteomes" id="UP001595735">
    <property type="component" value="Unassembled WGS sequence"/>
</dbReference>
<feature type="signal peptide" evidence="2">
    <location>
        <begin position="1"/>
        <end position="22"/>
    </location>
</feature>
<evidence type="ECO:0000313" key="3">
    <source>
        <dbReference type="EMBL" id="MFC3756094.1"/>
    </source>
</evidence>
<sequence length="86" mass="9399">MKKIRICSYLLLLFSTSFISCRQDDIEEGISSKSLSAKNSKIISSNVVPVSIGTHSNKIDTLRLGEPQGNIEPGNDQEPKGIPPKK</sequence>
<feature type="region of interest" description="Disordered" evidence="1">
    <location>
        <begin position="59"/>
        <end position="86"/>
    </location>
</feature>
<proteinExistence type="predicted"/>